<name>A0AAD7H281_MYCRO</name>
<dbReference type="Proteomes" id="UP001221757">
    <property type="component" value="Unassembled WGS sequence"/>
</dbReference>
<sequence>TIRNIGALPFLIAIYDRRIKAVPDLSNHLRFSISTRAADLTTPYFAKLFELRLQRYMEGVGHPHQVRFLEVSDDDFVKDPYDPLLRANLILAAGSGSDMCPTRTHWSITFRFHGNNLPMALISDSHRPAINPRTAFNFHTCFYAINVFFDRAMQDILLELPGEDDGRAPTLTPGSTPSS</sequence>
<organism evidence="1 2">
    <name type="scientific">Mycena rosella</name>
    <name type="common">Pink bonnet</name>
    <name type="synonym">Agaricus rosellus</name>
    <dbReference type="NCBI Taxonomy" id="1033263"/>
    <lineage>
        <taxon>Eukaryota</taxon>
        <taxon>Fungi</taxon>
        <taxon>Dikarya</taxon>
        <taxon>Basidiomycota</taxon>
        <taxon>Agaricomycotina</taxon>
        <taxon>Agaricomycetes</taxon>
        <taxon>Agaricomycetidae</taxon>
        <taxon>Agaricales</taxon>
        <taxon>Marasmiineae</taxon>
        <taxon>Mycenaceae</taxon>
        <taxon>Mycena</taxon>
    </lineage>
</organism>
<feature type="non-terminal residue" evidence="1">
    <location>
        <position position="1"/>
    </location>
</feature>
<evidence type="ECO:0000313" key="2">
    <source>
        <dbReference type="Proteomes" id="UP001221757"/>
    </source>
</evidence>
<reference evidence="1" key="1">
    <citation type="submission" date="2023-03" db="EMBL/GenBank/DDBJ databases">
        <title>Massive genome expansion in bonnet fungi (Mycena s.s.) driven by repeated elements and novel gene families across ecological guilds.</title>
        <authorList>
            <consortium name="Lawrence Berkeley National Laboratory"/>
            <person name="Harder C.B."/>
            <person name="Miyauchi S."/>
            <person name="Viragh M."/>
            <person name="Kuo A."/>
            <person name="Thoen E."/>
            <person name="Andreopoulos B."/>
            <person name="Lu D."/>
            <person name="Skrede I."/>
            <person name="Drula E."/>
            <person name="Henrissat B."/>
            <person name="Morin E."/>
            <person name="Kohler A."/>
            <person name="Barry K."/>
            <person name="LaButti K."/>
            <person name="Morin E."/>
            <person name="Salamov A."/>
            <person name="Lipzen A."/>
            <person name="Mereny Z."/>
            <person name="Hegedus B."/>
            <person name="Baldrian P."/>
            <person name="Stursova M."/>
            <person name="Weitz H."/>
            <person name="Taylor A."/>
            <person name="Grigoriev I.V."/>
            <person name="Nagy L.G."/>
            <person name="Martin F."/>
            <person name="Kauserud H."/>
        </authorList>
    </citation>
    <scope>NUCLEOTIDE SEQUENCE</scope>
    <source>
        <strain evidence="1">CBHHK067</strain>
    </source>
</reference>
<accession>A0AAD7H281</accession>
<protein>
    <submittedName>
        <fullName evidence="1">Uncharacterized protein</fullName>
    </submittedName>
</protein>
<proteinExistence type="predicted"/>
<comment type="caution">
    <text evidence="1">The sequence shown here is derived from an EMBL/GenBank/DDBJ whole genome shotgun (WGS) entry which is preliminary data.</text>
</comment>
<gene>
    <name evidence="1" type="ORF">B0H17DRAFT_1123483</name>
</gene>
<keyword evidence="2" id="KW-1185">Reference proteome</keyword>
<evidence type="ECO:0000313" key="1">
    <source>
        <dbReference type="EMBL" id="KAJ7710323.1"/>
    </source>
</evidence>
<dbReference type="EMBL" id="JARKIE010000001">
    <property type="protein sequence ID" value="KAJ7710323.1"/>
    <property type="molecule type" value="Genomic_DNA"/>
</dbReference>
<dbReference type="AlphaFoldDB" id="A0AAD7H281"/>